<evidence type="ECO:0000256" key="12">
    <source>
        <dbReference type="SAM" id="Phobius"/>
    </source>
</evidence>
<keyword evidence="13" id="KW-0560">Oxidoreductase</keyword>
<sequence length="334" mass="37298">MDLTVLWFILVAVLFAGFFFLEGFDYGVGILLPFLGKSDGERRAIINSIGPFWDGNEVWMLTAGGAMFAAFPHWYATLFSGFYLALFLILVALILRGVAFEFRSKDERRTWRNFWDWMLFLGSLLPALLWGVAMANLIRGVPIDARMQYAGSFFDLLSPYTLLGGLTSLLLFTLQGALFLALKTGDELPQRARQAGLKIGTGTVAALLLLLIMSYRETDIFTRMVPGIAAWGALVALLLAWWLLSSRSYGGAFILNGLAILLGTAALFGGLFPRVMVSSLNPQWSLTIYQASSSPYTLKVMTIVAFTLVPVVLLYQGWTYWVFRQRVKARDLEY</sequence>
<evidence type="ECO:0000256" key="10">
    <source>
        <dbReference type="ARBA" id="ARBA00023004"/>
    </source>
</evidence>
<proteinExistence type="inferred from homology"/>
<dbReference type="GO" id="GO:0046872">
    <property type="term" value="F:metal ion binding"/>
    <property type="evidence" value="ECO:0007669"/>
    <property type="project" value="UniProtKB-KW"/>
</dbReference>
<reference evidence="13 14" key="1">
    <citation type="submission" date="2016-02" db="EMBL/GenBank/DDBJ databases">
        <title>Genome sequence of Moorella mulderi DSM 14980.</title>
        <authorList>
            <person name="Poehlein A."/>
            <person name="Daniel R."/>
        </authorList>
    </citation>
    <scope>NUCLEOTIDE SEQUENCE [LARGE SCALE GENOMIC DNA]</scope>
    <source>
        <strain evidence="13 14">DSM 14980</strain>
    </source>
</reference>
<keyword evidence="11 12" id="KW-0472">Membrane</keyword>
<dbReference type="InterPro" id="IPR003317">
    <property type="entry name" value="Cyt-d_oxidase_su2"/>
</dbReference>
<dbReference type="GO" id="GO:0005886">
    <property type="term" value="C:plasma membrane"/>
    <property type="evidence" value="ECO:0007669"/>
    <property type="project" value="UniProtKB-SubCell"/>
</dbReference>
<evidence type="ECO:0000256" key="9">
    <source>
        <dbReference type="ARBA" id="ARBA00022989"/>
    </source>
</evidence>
<feature type="transmembrane region" description="Helical" evidence="12">
    <location>
        <begin position="195"/>
        <end position="215"/>
    </location>
</feature>
<evidence type="ECO:0000256" key="7">
    <source>
        <dbReference type="ARBA" id="ARBA00022723"/>
    </source>
</evidence>
<evidence type="ECO:0000256" key="3">
    <source>
        <dbReference type="ARBA" id="ARBA00022448"/>
    </source>
</evidence>
<keyword evidence="4" id="KW-1003">Cell membrane</keyword>
<protein>
    <submittedName>
        <fullName evidence="13">Cytochrome bd-I ubiquinol oxidase subunit 2</fullName>
        <ecNumber evidence="13">1.10.3.10</ecNumber>
    </submittedName>
</protein>
<feature type="transmembrane region" description="Helical" evidence="12">
    <location>
        <begin position="158"/>
        <end position="183"/>
    </location>
</feature>
<keyword evidence="3" id="KW-0813">Transport</keyword>
<organism evidence="13 14">
    <name type="scientific">Moorella mulderi DSM 14980</name>
    <dbReference type="NCBI Taxonomy" id="1122241"/>
    <lineage>
        <taxon>Bacteria</taxon>
        <taxon>Bacillati</taxon>
        <taxon>Bacillota</taxon>
        <taxon>Clostridia</taxon>
        <taxon>Neomoorellales</taxon>
        <taxon>Neomoorellaceae</taxon>
        <taxon>Neomoorella</taxon>
    </lineage>
</organism>
<feature type="transmembrane region" description="Helical" evidence="12">
    <location>
        <begin position="253"/>
        <end position="276"/>
    </location>
</feature>
<dbReference type="NCBIfam" id="TIGR00203">
    <property type="entry name" value="cydB"/>
    <property type="match status" value="1"/>
</dbReference>
<feature type="transmembrane region" description="Helical" evidence="12">
    <location>
        <begin position="82"/>
        <end position="102"/>
    </location>
</feature>
<evidence type="ECO:0000256" key="6">
    <source>
        <dbReference type="ARBA" id="ARBA00022692"/>
    </source>
</evidence>
<keyword evidence="14" id="KW-1185">Reference proteome</keyword>
<comment type="caution">
    <text evidence="13">The sequence shown here is derived from an EMBL/GenBank/DDBJ whole genome shotgun (WGS) entry which is preliminary data.</text>
</comment>
<evidence type="ECO:0000256" key="5">
    <source>
        <dbReference type="ARBA" id="ARBA00022617"/>
    </source>
</evidence>
<feature type="transmembrane region" description="Helical" evidence="12">
    <location>
        <begin position="296"/>
        <end position="323"/>
    </location>
</feature>
<evidence type="ECO:0000256" key="1">
    <source>
        <dbReference type="ARBA" id="ARBA00004651"/>
    </source>
</evidence>
<comment type="subcellular location">
    <subcellularLocation>
        <location evidence="1">Cell membrane</location>
        <topology evidence="1">Multi-pass membrane protein</topology>
    </subcellularLocation>
</comment>
<dbReference type="PIRSF" id="PIRSF000267">
    <property type="entry name" value="Cyt_oxidse_sub2"/>
    <property type="match status" value="1"/>
</dbReference>
<evidence type="ECO:0000256" key="8">
    <source>
        <dbReference type="ARBA" id="ARBA00022982"/>
    </source>
</evidence>
<dbReference type="PATRIC" id="fig|1122241.3.peg.57"/>
<keyword evidence="7" id="KW-0479">Metal-binding</keyword>
<dbReference type="GO" id="GO:0070069">
    <property type="term" value="C:cytochrome complex"/>
    <property type="evidence" value="ECO:0007669"/>
    <property type="project" value="TreeGrafter"/>
</dbReference>
<evidence type="ECO:0000256" key="4">
    <source>
        <dbReference type="ARBA" id="ARBA00022475"/>
    </source>
</evidence>
<feature type="transmembrane region" description="Helical" evidence="12">
    <location>
        <begin position="221"/>
        <end position="244"/>
    </location>
</feature>
<evidence type="ECO:0000313" key="13">
    <source>
        <dbReference type="EMBL" id="KYH33350.1"/>
    </source>
</evidence>
<keyword evidence="5" id="KW-0349">Heme</keyword>
<dbReference type="AlphaFoldDB" id="A0A151B0K2"/>
<dbReference type="EMBL" id="LTBC01000001">
    <property type="protein sequence ID" value="KYH33350.1"/>
    <property type="molecule type" value="Genomic_DNA"/>
</dbReference>
<name>A0A151B0K2_9FIRM</name>
<comment type="similarity">
    <text evidence="2">Belongs to the cytochrome ubiquinol oxidase subunit 2 family.</text>
</comment>
<dbReference type="GO" id="GO:0009055">
    <property type="term" value="F:electron transfer activity"/>
    <property type="evidence" value="ECO:0007669"/>
    <property type="project" value="TreeGrafter"/>
</dbReference>
<dbReference type="OrthoDB" id="9776710at2"/>
<dbReference type="GO" id="GO:0016682">
    <property type="term" value="F:oxidoreductase activity, acting on diphenols and related substances as donors, oxygen as acceptor"/>
    <property type="evidence" value="ECO:0007669"/>
    <property type="project" value="TreeGrafter"/>
</dbReference>
<dbReference type="PANTHER" id="PTHR43141:SF5">
    <property type="entry name" value="CYTOCHROME BD-I UBIQUINOL OXIDASE SUBUNIT 2"/>
    <property type="match status" value="1"/>
</dbReference>
<evidence type="ECO:0000256" key="11">
    <source>
        <dbReference type="ARBA" id="ARBA00023136"/>
    </source>
</evidence>
<keyword evidence="10" id="KW-0408">Iron</keyword>
<evidence type="ECO:0000256" key="2">
    <source>
        <dbReference type="ARBA" id="ARBA00007543"/>
    </source>
</evidence>
<dbReference type="RefSeq" id="WP_062280031.1">
    <property type="nucleotide sequence ID" value="NZ_LTBC01000001.1"/>
</dbReference>
<dbReference type="GO" id="GO:0019646">
    <property type="term" value="P:aerobic electron transport chain"/>
    <property type="evidence" value="ECO:0007669"/>
    <property type="project" value="TreeGrafter"/>
</dbReference>
<feature type="transmembrane region" description="Helical" evidence="12">
    <location>
        <begin position="114"/>
        <end position="138"/>
    </location>
</feature>
<dbReference type="EC" id="1.10.3.10" evidence="13"/>
<keyword evidence="8" id="KW-0249">Electron transport</keyword>
<keyword evidence="6 12" id="KW-0812">Transmembrane</keyword>
<keyword evidence="9 12" id="KW-1133">Transmembrane helix</keyword>
<evidence type="ECO:0000313" key="14">
    <source>
        <dbReference type="Proteomes" id="UP000075670"/>
    </source>
</evidence>
<dbReference type="Pfam" id="PF02322">
    <property type="entry name" value="Cyt_bd_oxida_II"/>
    <property type="match status" value="1"/>
</dbReference>
<accession>A0A151B0K2</accession>
<dbReference type="PANTHER" id="PTHR43141">
    <property type="entry name" value="CYTOCHROME BD2 SUBUNIT II"/>
    <property type="match status" value="1"/>
</dbReference>
<dbReference type="Proteomes" id="UP000075670">
    <property type="component" value="Unassembled WGS sequence"/>
</dbReference>
<feature type="transmembrane region" description="Helical" evidence="12">
    <location>
        <begin position="6"/>
        <end position="36"/>
    </location>
</feature>
<gene>
    <name evidence="13" type="primary">cydB</name>
    <name evidence="13" type="ORF">MOMUL_00510</name>
</gene>